<evidence type="ECO:0000313" key="3">
    <source>
        <dbReference type="Proteomes" id="UP000692954"/>
    </source>
</evidence>
<dbReference type="Proteomes" id="UP000692954">
    <property type="component" value="Unassembled WGS sequence"/>
</dbReference>
<protein>
    <recommendedName>
        <fullName evidence="1">PH domain-containing protein</fullName>
    </recommendedName>
</protein>
<comment type="caution">
    <text evidence="2">The sequence shown here is derived from an EMBL/GenBank/DDBJ whole genome shotgun (WGS) entry which is preliminary data.</text>
</comment>
<reference evidence="2" key="1">
    <citation type="submission" date="2021-01" db="EMBL/GenBank/DDBJ databases">
        <authorList>
            <consortium name="Genoscope - CEA"/>
            <person name="William W."/>
        </authorList>
    </citation>
    <scope>NUCLEOTIDE SEQUENCE</scope>
</reference>
<dbReference type="AlphaFoldDB" id="A0A8S1L880"/>
<gene>
    <name evidence="2" type="ORF">PSON_ATCC_30995.1.T0150087</name>
</gene>
<organism evidence="2 3">
    <name type="scientific">Paramecium sonneborni</name>
    <dbReference type="NCBI Taxonomy" id="65129"/>
    <lineage>
        <taxon>Eukaryota</taxon>
        <taxon>Sar</taxon>
        <taxon>Alveolata</taxon>
        <taxon>Ciliophora</taxon>
        <taxon>Intramacronucleata</taxon>
        <taxon>Oligohymenophorea</taxon>
        <taxon>Peniculida</taxon>
        <taxon>Parameciidae</taxon>
        <taxon>Paramecium</taxon>
    </lineage>
</organism>
<keyword evidence="3" id="KW-1185">Reference proteome</keyword>
<proteinExistence type="predicted"/>
<feature type="domain" description="PH" evidence="1">
    <location>
        <begin position="32"/>
        <end position="129"/>
    </location>
</feature>
<accession>A0A8S1L880</accession>
<evidence type="ECO:0000313" key="2">
    <source>
        <dbReference type="EMBL" id="CAD8061016.1"/>
    </source>
</evidence>
<dbReference type="SMART" id="SM00233">
    <property type="entry name" value="PH"/>
    <property type="match status" value="1"/>
</dbReference>
<sequence length="161" mass="19197">MQTQQLFFDSSNTNEKKQWVKLDLIKRPISTIRLFEGTLFIKSKKQDYFKPKFFKLFSDRLNIYKNGREQKEIAALFLTNIYLDLRILLQSDKDKFPIILLNGNRKVILNARSQESQIKWIEQFKKTCILNNYKDVYTNIKVLGKGTFAKPKKWKINPNLQ</sequence>
<dbReference type="InterPro" id="IPR001849">
    <property type="entry name" value="PH_domain"/>
</dbReference>
<name>A0A8S1L880_9CILI</name>
<dbReference type="Pfam" id="PF00169">
    <property type="entry name" value="PH"/>
    <property type="match status" value="1"/>
</dbReference>
<dbReference type="PROSITE" id="PS50003">
    <property type="entry name" value="PH_DOMAIN"/>
    <property type="match status" value="1"/>
</dbReference>
<evidence type="ECO:0000259" key="1">
    <source>
        <dbReference type="PROSITE" id="PS50003"/>
    </source>
</evidence>
<dbReference type="EMBL" id="CAJJDN010000015">
    <property type="protein sequence ID" value="CAD8061016.1"/>
    <property type="molecule type" value="Genomic_DNA"/>
</dbReference>